<proteinExistence type="predicted"/>
<accession>A0A1P8UGI0</accession>
<protein>
    <submittedName>
        <fullName evidence="1">Uncharacterized protein</fullName>
    </submittedName>
</protein>
<name>A0A1P8UGI0_9GAMM</name>
<gene>
    <name evidence="1" type="ORF">BW247_07130</name>
</gene>
<dbReference type="AlphaFoldDB" id="A0A1P8UGI0"/>
<dbReference type="OrthoDB" id="5289774at2"/>
<evidence type="ECO:0000313" key="2">
    <source>
        <dbReference type="Proteomes" id="UP000243807"/>
    </source>
</evidence>
<keyword evidence="2" id="KW-1185">Reference proteome</keyword>
<dbReference type="EMBL" id="CP019434">
    <property type="protein sequence ID" value="APZ42891.1"/>
    <property type="molecule type" value="Genomic_DNA"/>
</dbReference>
<dbReference type="Proteomes" id="UP000243807">
    <property type="component" value="Chromosome"/>
</dbReference>
<dbReference type="KEGG" id="afy:BW247_07130"/>
<organism evidence="1 2">
    <name type="scientific">Acidihalobacter ferrooxydans</name>
    <dbReference type="NCBI Taxonomy" id="1765967"/>
    <lineage>
        <taxon>Bacteria</taxon>
        <taxon>Pseudomonadati</taxon>
        <taxon>Pseudomonadota</taxon>
        <taxon>Gammaproteobacteria</taxon>
        <taxon>Chromatiales</taxon>
        <taxon>Ectothiorhodospiraceae</taxon>
        <taxon>Acidihalobacter</taxon>
    </lineage>
</organism>
<evidence type="ECO:0000313" key="1">
    <source>
        <dbReference type="EMBL" id="APZ42891.1"/>
    </source>
</evidence>
<dbReference type="RefSeq" id="WP_076836539.1">
    <property type="nucleotide sequence ID" value="NZ_CP019434.1"/>
</dbReference>
<reference evidence="1 2" key="1">
    <citation type="submission" date="2017-01" db="EMBL/GenBank/DDBJ databases">
        <title>Draft sequence of Acidihalobacter ferrooxidans strain DSM 14175 (strain V8).</title>
        <authorList>
            <person name="Khaleque H.N."/>
            <person name="Ramsay J.P."/>
            <person name="Murphy R.J.T."/>
            <person name="Kaksonen A.H."/>
            <person name="Boxall N.J."/>
            <person name="Watkin E.L.J."/>
        </authorList>
    </citation>
    <scope>NUCLEOTIDE SEQUENCE [LARGE SCALE GENOMIC DNA]</scope>
    <source>
        <strain evidence="1 2">V8</strain>
    </source>
</reference>
<sequence length="407" mass="44217">MKLQDQNAEVTLTAGQLEGLGKVGDTANQITDLLKMAQAALESMRDSIDIDGMADKIGPQVEALLQTLTELMHFVGIESAEDLQNSVHANLQAMETAKVREATPELINLVGALHASGLLKVLPPLLEQIGTLTADLDTEALGERLNSLNENLRYWTATAREGARIIGEQIVQMDLPDKIAVIEDIADQWWHIALRAKRLAQGDAENIGERVEWLLGQAEYWGGHLAVAVGTVRDLAPELLSEVDFGALGAKVGAGALEWIDIARMGTTLVKGDADSLAARVRTMLEGAREAGLDQMIPELMTMLGTVNRTGLLRKLNMVLTAAEPHMPADDQLKAWIEQGAVLAQRYQPQIAGALPALDATFKVMEGTEQKGGGIFGLLGIVFSRKTQYLLRFVVEFAYRLLRGNKD</sequence>